<dbReference type="GO" id="GO:0000270">
    <property type="term" value="P:peptidoglycan metabolic process"/>
    <property type="evidence" value="ECO:0007669"/>
    <property type="project" value="TreeGrafter"/>
</dbReference>
<evidence type="ECO:0000256" key="1">
    <source>
        <dbReference type="SAM" id="Phobius"/>
    </source>
</evidence>
<dbReference type="RefSeq" id="WP_103075763.1">
    <property type="nucleotide sequence ID" value="NZ_NPZB01000002.1"/>
</dbReference>
<dbReference type="Gene3D" id="3.40.50.620">
    <property type="entry name" value="HUPs"/>
    <property type="match status" value="1"/>
</dbReference>
<dbReference type="InterPro" id="IPR014729">
    <property type="entry name" value="Rossmann-like_a/b/a_fold"/>
</dbReference>
<organism evidence="3 4">
    <name type="scientific">Solilutibacter silvestris</name>
    <dbReference type="NCBI Taxonomy" id="1645665"/>
    <lineage>
        <taxon>Bacteria</taxon>
        <taxon>Pseudomonadati</taxon>
        <taxon>Pseudomonadota</taxon>
        <taxon>Gammaproteobacteria</taxon>
        <taxon>Lysobacterales</taxon>
        <taxon>Lysobacteraceae</taxon>
        <taxon>Solilutibacter</taxon>
    </lineage>
</organism>
<dbReference type="Pfam" id="PF02698">
    <property type="entry name" value="DUF218"/>
    <property type="match status" value="1"/>
</dbReference>
<dbReference type="PANTHER" id="PTHR30336">
    <property type="entry name" value="INNER MEMBRANE PROTEIN, PROBABLE PERMEASE"/>
    <property type="match status" value="1"/>
</dbReference>
<proteinExistence type="predicted"/>
<keyword evidence="1" id="KW-0472">Membrane</keyword>
<dbReference type="GO" id="GO:0043164">
    <property type="term" value="P:Gram-negative-bacterium-type cell wall biogenesis"/>
    <property type="evidence" value="ECO:0007669"/>
    <property type="project" value="TreeGrafter"/>
</dbReference>
<dbReference type="EMBL" id="NPZB01000002">
    <property type="protein sequence ID" value="PNS08142.1"/>
    <property type="molecule type" value="Genomic_DNA"/>
</dbReference>
<dbReference type="InterPro" id="IPR051599">
    <property type="entry name" value="Cell_Envelope_Assoc"/>
</dbReference>
<dbReference type="Proteomes" id="UP000236220">
    <property type="component" value="Unassembled WGS sequence"/>
</dbReference>
<name>A0A2K1PZB9_9GAMM</name>
<dbReference type="GO" id="GO:0005886">
    <property type="term" value="C:plasma membrane"/>
    <property type="evidence" value="ECO:0007669"/>
    <property type="project" value="TreeGrafter"/>
</dbReference>
<dbReference type="CDD" id="cd06259">
    <property type="entry name" value="YdcF-like"/>
    <property type="match status" value="1"/>
</dbReference>
<feature type="transmembrane region" description="Helical" evidence="1">
    <location>
        <begin position="36"/>
        <end position="57"/>
    </location>
</feature>
<sequence length="249" mass="26957">MSDFALSPLTWLALAALALAVFGTRLPRIAKRVCQGVVVLAVFACTPLCANALLWLAERHPQVKECAATQGDWPIVLLTAGFDRPPHSPDDGAALNRENFERMDIAYRLALADPQAILHVSGGGRERIAEAEVVARRLEQRGLAPAGLRTETRSRTTWENAFALRGDITRARLVTSPAHLQRAAMAFHAAGIEICAVAGTSGVVAMDGVGYLLPRRTALVKTEQALHELVGRVAYAWQAWRVHAASNRS</sequence>
<keyword evidence="1" id="KW-0812">Transmembrane</keyword>
<protein>
    <recommendedName>
        <fullName evidence="2">DUF218 domain-containing protein</fullName>
    </recommendedName>
</protein>
<dbReference type="AlphaFoldDB" id="A0A2K1PZB9"/>
<keyword evidence="1" id="KW-1133">Transmembrane helix</keyword>
<dbReference type="PANTHER" id="PTHR30336:SF4">
    <property type="entry name" value="ENVELOPE BIOGENESIS FACTOR ELYC"/>
    <property type="match status" value="1"/>
</dbReference>
<comment type="caution">
    <text evidence="3">The sequence shown here is derived from an EMBL/GenBank/DDBJ whole genome shotgun (WGS) entry which is preliminary data.</text>
</comment>
<gene>
    <name evidence="3" type="ORF">Lysil_2318</name>
</gene>
<accession>A0A2K1PZB9</accession>
<evidence type="ECO:0000313" key="4">
    <source>
        <dbReference type="Proteomes" id="UP000236220"/>
    </source>
</evidence>
<evidence type="ECO:0000313" key="3">
    <source>
        <dbReference type="EMBL" id="PNS08142.1"/>
    </source>
</evidence>
<dbReference type="InterPro" id="IPR003848">
    <property type="entry name" value="DUF218"/>
</dbReference>
<reference evidence="3 4" key="1">
    <citation type="submission" date="2017-08" db="EMBL/GenBank/DDBJ databases">
        <title>Lysobacter sylvestris genome.</title>
        <authorList>
            <person name="Zhang D.-C."/>
            <person name="Albuquerque L."/>
            <person name="Franca L."/>
            <person name="Froufe H.J.C."/>
            <person name="Barroso C."/>
            <person name="Egas C."/>
            <person name="Da Costa M."/>
            <person name="Margesin R."/>
        </authorList>
    </citation>
    <scope>NUCLEOTIDE SEQUENCE [LARGE SCALE GENOMIC DNA]</scope>
    <source>
        <strain evidence="3 4">AM20-91</strain>
    </source>
</reference>
<evidence type="ECO:0000259" key="2">
    <source>
        <dbReference type="Pfam" id="PF02698"/>
    </source>
</evidence>
<dbReference type="OrthoDB" id="9809813at2"/>
<keyword evidence="4" id="KW-1185">Reference proteome</keyword>
<feature type="domain" description="DUF218" evidence="2">
    <location>
        <begin position="75"/>
        <end position="231"/>
    </location>
</feature>